<dbReference type="SMART" id="SM01225">
    <property type="entry name" value="G8"/>
    <property type="match status" value="1"/>
</dbReference>
<feature type="domain" description="G8" evidence="3">
    <location>
        <begin position="53"/>
        <end position="175"/>
    </location>
</feature>
<evidence type="ECO:0000313" key="5">
    <source>
        <dbReference type="Proteomes" id="UP000253083"/>
    </source>
</evidence>
<organism evidence="4 5">
    <name type="scientific">Arenicella xantha</name>
    <dbReference type="NCBI Taxonomy" id="644221"/>
    <lineage>
        <taxon>Bacteria</taxon>
        <taxon>Pseudomonadati</taxon>
        <taxon>Pseudomonadota</taxon>
        <taxon>Gammaproteobacteria</taxon>
        <taxon>Arenicellales</taxon>
        <taxon>Arenicellaceae</taxon>
        <taxon>Arenicella</taxon>
    </lineage>
</organism>
<dbReference type="InterPro" id="IPR019316">
    <property type="entry name" value="G8_domain"/>
</dbReference>
<evidence type="ECO:0000256" key="1">
    <source>
        <dbReference type="ARBA" id="ARBA00022729"/>
    </source>
</evidence>
<dbReference type="RefSeq" id="WP_113952492.1">
    <property type="nucleotide sequence ID" value="NZ_QNRT01000001.1"/>
</dbReference>
<keyword evidence="2" id="KW-0325">Glycoprotein</keyword>
<sequence length="808" mass="86989">MARLIIGIVVTSLYSAVLMAGGTHAEHMAVLSLLTPDQASHIAVNSQDWSNPSTWSSGSVPGTGADVYIPEDISVSYDANSNSKLDVVRIDGTLSFDRSVNTKIVLQTMITGMKSSLKIGTVNQPIGGNVKSEIIFIDDAIDKNIDPSQMGHGLVAIGQVDIHGAAKLPYSTLGAPALRGMSSIRLNGDLSTWRVGDDILIVGTNGDTKAEDEIRRIVQISDNGTVSLDSPLDYDHRPPQGYDDLPLYVANTSRNIEFRSENVNGIRGHTMFMNESTDIRFAEFLGLGRTDKGIPLDADGNALDGSDNITGRYSIHFHEIGVGDDYPLAIAYGNSVHDNPGWGITHHSSNAAIDFNVVFNVKGAGIVAEDGNETGQWVGNLVTGIYGDGDDASINRDEKLGDFGHSGEAYSSTARSLLQKDNIAANSTYGWKFTALQSDASYDSYASILDKFNPTPLLKTSVGTTGNFIGFHGNTAIGVSIALDSGHRRGFSLTSDVRSDIVDFTAWEVTDKAFDFFSYTADYVIKDSLLIGADSGAGSGVKLDKKSEGTSLIDVHFENFNVAIKDSGLNNLGEYVNVSFKDNNTNLRAENYGENIEGRVFNHPFRNTSGVNLNQAIAVVLDAESDLTLSPNDNKIFISGTITDSLGSYPLGENVWLSQRNGVYFIESYKLGYTNNSDKTISTNIVGNSGYTTAEELLEMHGAFQKPNGSWVMQVVFWVTDRFTATHTPIVIEVQLSGFTNSYLSQYKTTAKTPDGTLTYRDVLTGNVLDYAGNVVGNNGDGPPSYPTPPADSQGSFVVPTIMLLLDD</sequence>
<dbReference type="Proteomes" id="UP000253083">
    <property type="component" value="Unassembled WGS sequence"/>
</dbReference>
<dbReference type="InterPro" id="IPR052387">
    <property type="entry name" value="Fibrocystin"/>
</dbReference>
<dbReference type="PANTHER" id="PTHR46769">
    <property type="entry name" value="POLYCYSTIC KIDNEY AND HEPATIC DISEASE 1 (AUTOSOMAL RECESSIVE)-LIKE 1"/>
    <property type="match status" value="1"/>
</dbReference>
<evidence type="ECO:0000256" key="2">
    <source>
        <dbReference type="ARBA" id="ARBA00023180"/>
    </source>
</evidence>
<protein>
    <submittedName>
        <fullName evidence="4">G8 domain-containing protein</fullName>
    </submittedName>
</protein>
<dbReference type="Pfam" id="PF10162">
    <property type="entry name" value="G8"/>
    <property type="match status" value="1"/>
</dbReference>
<comment type="caution">
    <text evidence="4">The sequence shown here is derived from an EMBL/GenBank/DDBJ whole genome shotgun (WGS) entry which is preliminary data.</text>
</comment>
<gene>
    <name evidence="4" type="ORF">DFR28_101262</name>
</gene>
<keyword evidence="1" id="KW-0732">Signal</keyword>
<dbReference type="OrthoDB" id="220114at2"/>
<dbReference type="PROSITE" id="PS51484">
    <property type="entry name" value="G8"/>
    <property type="match status" value="1"/>
</dbReference>
<accession>A0A395JTH3</accession>
<evidence type="ECO:0000259" key="3">
    <source>
        <dbReference type="PROSITE" id="PS51484"/>
    </source>
</evidence>
<name>A0A395JTH3_9GAMM</name>
<dbReference type="AlphaFoldDB" id="A0A395JTH3"/>
<dbReference type="InterPro" id="IPR055401">
    <property type="entry name" value="CEMIP_beta-hel_dom"/>
</dbReference>
<dbReference type="Pfam" id="PF24606">
    <property type="entry name" value="CEMIP_beta-hel"/>
    <property type="match status" value="1"/>
</dbReference>
<proteinExistence type="predicted"/>
<dbReference type="InParanoid" id="A0A395JTH3"/>
<keyword evidence="5" id="KW-1185">Reference proteome</keyword>
<dbReference type="EMBL" id="QNRT01000001">
    <property type="protein sequence ID" value="RBP52878.1"/>
    <property type="molecule type" value="Genomic_DNA"/>
</dbReference>
<reference evidence="4 5" key="1">
    <citation type="submission" date="2018-06" db="EMBL/GenBank/DDBJ databases">
        <title>Genomic Encyclopedia of Type Strains, Phase IV (KMG-IV): sequencing the most valuable type-strain genomes for metagenomic binning, comparative biology and taxonomic classification.</title>
        <authorList>
            <person name="Goeker M."/>
        </authorList>
    </citation>
    <scope>NUCLEOTIDE SEQUENCE [LARGE SCALE GENOMIC DNA]</scope>
    <source>
        <strain evidence="4 5">DSM 24032</strain>
    </source>
</reference>
<evidence type="ECO:0000313" key="4">
    <source>
        <dbReference type="EMBL" id="RBP52878.1"/>
    </source>
</evidence>
<dbReference type="PANTHER" id="PTHR46769:SF2">
    <property type="entry name" value="FIBROCYSTIN-L ISOFORM 2 PRECURSOR-RELATED"/>
    <property type="match status" value="1"/>
</dbReference>